<protein>
    <submittedName>
        <fullName evidence="2">SDR family oxidoreductase</fullName>
    </submittedName>
</protein>
<dbReference type="InterPro" id="IPR036291">
    <property type="entry name" value="NAD(P)-bd_dom_sf"/>
</dbReference>
<keyword evidence="3" id="KW-1185">Reference proteome</keyword>
<feature type="domain" description="NAD(P)-binding" evidence="1">
    <location>
        <begin position="7"/>
        <end position="197"/>
    </location>
</feature>
<dbReference type="InterPro" id="IPR016040">
    <property type="entry name" value="NAD(P)-bd_dom"/>
</dbReference>
<evidence type="ECO:0000259" key="1">
    <source>
        <dbReference type="Pfam" id="PF13460"/>
    </source>
</evidence>
<organism evidence="2 3">
    <name type="scientific">Cryptosporangium minutisporangium</name>
    <dbReference type="NCBI Taxonomy" id="113569"/>
    <lineage>
        <taxon>Bacteria</taxon>
        <taxon>Bacillati</taxon>
        <taxon>Actinomycetota</taxon>
        <taxon>Actinomycetes</taxon>
        <taxon>Cryptosporangiales</taxon>
        <taxon>Cryptosporangiaceae</taxon>
        <taxon>Cryptosporangium</taxon>
    </lineage>
</organism>
<evidence type="ECO:0000313" key="2">
    <source>
        <dbReference type="EMBL" id="GAA3394521.1"/>
    </source>
</evidence>
<gene>
    <name evidence="2" type="ORF">GCM10020369_64250</name>
</gene>
<evidence type="ECO:0000313" key="3">
    <source>
        <dbReference type="Proteomes" id="UP001501676"/>
    </source>
</evidence>
<dbReference type="CDD" id="cd05244">
    <property type="entry name" value="BVR-B_like_SDR_a"/>
    <property type="match status" value="1"/>
</dbReference>
<dbReference type="SUPFAM" id="SSF51735">
    <property type="entry name" value="NAD(P)-binding Rossmann-fold domains"/>
    <property type="match status" value="1"/>
</dbReference>
<dbReference type="PANTHER" id="PTHR43355:SF2">
    <property type="entry name" value="FLAVIN REDUCTASE (NADPH)"/>
    <property type="match status" value="1"/>
</dbReference>
<sequence length="210" mass="22163">MKLTVLGATGGVGRQVVLQALKDGDQVTAVVRDPARLPIADHPALDVVRGDVMDPATLAPLLVGRDAVISALGHRGRGPTTVCADGARSLVAAAAQVGVRRVLVVSASGAFIEENDDLVTRRLVKPLLGVVLRESFADTTTMEAVIRASGLDWTIVRPPRLTDGPHTGRYRTGHHGVRRGYTVARADVADCLLSLVDRSESVGRTITVAR</sequence>
<comment type="caution">
    <text evidence="2">The sequence shown here is derived from an EMBL/GenBank/DDBJ whole genome shotgun (WGS) entry which is preliminary data.</text>
</comment>
<dbReference type="RefSeq" id="WP_345731999.1">
    <property type="nucleotide sequence ID" value="NZ_BAAAYN010000044.1"/>
</dbReference>
<name>A0ABP6T7D5_9ACTN</name>
<proteinExistence type="predicted"/>
<dbReference type="Gene3D" id="3.40.50.720">
    <property type="entry name" value="NAD(P)-binding Rossmann-like Domain"/>
    <property type="match status" value="1"/>
</dbReference>
<reference evidence="3" key="1">
    <citation type="journal article" date="2019" name="Int. J. Syst. Evol. Microbiol.">
        <title>The Global Catalogue of Microorganisms (GCM) 10K type strain sequencing project: providing services to taxonomists for standard genome sequencing and annotation.</title>
        <authorList>
            <consortium name="The Broad Institute Genomics Platform"/>
            <consortium name="The Broad Institute Genome Sequencing Center for Infectious Disease"/>
            <person name="Wu L."/>
            <person name="Ma J."/>
        </authorList>
    </citation>
    <scope>NUCLEOTIDE SEQUENCE [LARGE SCALE GENOMIC DNA]</scope>
    <source>
        <strain evidence="3">JCM 9458</strain>
    </source>
</reference>
<dbReference type="InterPro" id="IPR051606">
    <property type="entry name" value="Polyketide_Oxido-like"/>
</dbReference>
<dbReference type="EMBL" id="BAAAYN010000044">
    <property type="protein sequence ID" value="GAA3394521.1"/>
    <property type="molecule type" value="Genomic_DNA"/>
</dbReference>
<dbReference type="PANTHER" id="PTHR43355">
    <property type="entry name" value="FLAVIN REDUCTASE (NADPH)"/>
    <property type="match status" value="1"/>
</dbReference>
<dbReference type="Proteomes" id="UP001501676">
    <property type="component" value="Unassembled WGS sequence"/>
</dbReference>
<accession>A0ABP6T7D5</accession>
<dbReference type="Pfam" id="PF13460">
    <property type="entry name" value="NAD_binding_10"/>
    <property type="match status" value="1"/>
</dbReference>